<dbReference type="InterPro" id="IPR001387">
    <property type="entry name" value="Cro/C1-type_HTH"/>
</dbReference>
<dbReference type="PANTHER" id="PTHR46558">
    <property type="entry name" value="TRACRIPTIONAL REGULATORY PROTEIN-RELATED-RELATED"/>
    <property type="match status" value="1"/>
</dbReference>
<sequence>MKLGQHLVHYRKIAKLSQEDLAEQIYVTRQTISNWENNHTYPDVQSLILLSQIFQVSLDDLIKGDLEEMKTIVQHSELKQFDKDTYFMLIGMLSMMLTGFPLVYFLEWWGVLILVLQFLPTIYFANRIERFKNKYDVQTYKEILAVSNGHLLDSLQKREEKAKAPYQKPLIVLMFALISATIVVLVAFITLKLFPLH</sequence>
<feature type="transmembrane region" description="Helical" evidence="2">
    <location>
        <begin position="108"/>
        <end position="125"/>
    </location>
</feature>
<keyword evidence="1" id="KW-0238">DNA-binding</keyword>
<reference evidence="4 5" key="1">
    <citation type="submission" date="2020-04" db="EMBL/GenBank/DDBJ databases">
        <title>MicrobeNet Type strains.</title>
        <authorList>
            <person name="Nicholson A.C."/>
        </authorList>
    </citation>
    <scope>NUCLEOTIDE SEQUENCE [LARGE SCALE GENOMIC DNA]</scope>
    <source>
        <strain evidence="4 5">CCUG 69612</strain>
    </source>
</reference>
<dbReference type="Pfam" id="PF01381">
    <property type="entry name" value="HTH_3"/>
    <property type="match status" value="1"/>
</dbReference>
<dbReference type="RefSeq" id="WP_168548951.1">
    <property type="nucleotide sequence ID" value="NZ_JAAXPR010000006.1"/>
</dbReference>
<protein>
    <submittedName>
        <fullName evidence="4">Helix-turn-helix transcriptional regulator</fullName>
    </submittedName>
</protein>
<dbReference type="CDD" id="cd00093">
    <property type="entry name" value="HTH_XRE"/>
    <property type="match status" value="1"/>
</dbReference>
<feature type="transmembrane region" description="Helical" evidence="2">
    <location>
        <begin position="170"/>
        <end position="191"/>
    </location>
</feature>
<organism evidence="4 5">
    <name type="scientific">Streptococcus ovuberis</name>
    <dbReference type="NCBI Taxonomy" id="1936207"/>
    <lineage>
        <taxon>Bacteria</taxon>
        <taxon>Bacillati</taxon>
        <taxon>Bacillota</taxon>
        <taxon>Bacilli</taxon>
        <taxon>Lactobacillales</taxon>
        <taxon>Streptococcaceae</taxon>
        <taxon>Streptococcus</taxon>
    </lineage>
</organism>
<comment type="caution">
    <text evidence="4">The sequence shown here is derived from an EMBL/GenBank/DDBJ whole genome shotgun (WGS) entry which is preliminary data.</text>
</comment>
<keyword evidence="2" id="KW-0812">Transmembrane</keyword>
<name>A0A7X6S0H5_9STRE</name>
<dbReference type="SMART" id="SM00530">
    <property type="entry name" value="HTH_XRE"/>
    <property type="match status" value="1"/>
</dbReference>
<evidence type="ECO:0000259" key="3">
    <source>
        <dbReference type="PROSITE" id="PS50943"/>
    </source>
</evidence>
<evidence type="ECO:0000313" key="5">
    <source>
        <dbReference type="Proteomes" id="UP000522720"/>
    </source>
</evidence>
<evidence type="ECO:0000256" key="1">
    <source>
        <dbReference type="ARBA" id="ARBA00023125"/>
    </source>
</evidence>
<keyword evidence="2" id="KW-0472">Membrane</keyword>
<dbReference type="PROSITE" id="PS50943">
    <property type="entry name" value="HTH_CROC1"/>
    <property type="match status" value="1"/>
</dbReference>
<dbReference type="Proteomes" id="UP000522720">
    <property type="component" value="Unassembled WGS sequence"/>
</dbReference>
<dbReference type="SUPFAM" id="SSF47413">
    <property type="entry name" value="lambda repressor-like DNA-binding domains"/>
    <property type="match status" value="1"/>
</dbReference>
<dbReference type="Gene3D" id="1.10.260.40">
    <property type="entry name" value="lambda repressor-like DNA-binding domains"/>
    <property type="match status" value="1"/>
</dbReference>
<keyword evidence="5" id="KW-1185">Reference proteome</keyword>
<accession>A0A7X6S0H5</accession>
<evidence type="ECO:0000256" key="2">
    <source>
        <dbReference type="SAM" id="Phobius"/>
    </source>
</evidence>
<proteinExistence type="predicted"/>
<dbReference type="PANTHER" id="PTHR46558:SF15">
    <property type="entry name" value="HELIX-TURN-HELIX DOMAIN PROTEIN"/>
    <property type="match status" value="1"/>
</dbReference>
<feature type="domain" description="HTH cro/C1-type" evidence="3">
    <location>
        <begin position="7"/>
        <end position="61"/>
    </location>
</feature>
<dbReference type="AlphaFoldDB" id="A0A7X6S0H5"/>
<gene>
    <name evidence="4" type="ORF">HF992_04945</name>
</gene>
<dbReference type="EMBL" id="JAAXPR010000006">
    <property type="protein sequence ID" value="NKZ20193.1"/>
    <property type="molecule type" value="Genomic_DNA"/>
</dbReference>
<dbReference type="InterPro" id="IPR010982">
    <property type="entry name" value="Lambda_DNA-bd_dom_sf"/>
</dbReference>
<evidence type="ECO:0000313" key="4">
    <source>
        <dbReference type="EMBL" id="NKZ20193.1"/>
    </source>
</evidence>
<keyword evidence="2" id="KW-1133">Transmembrane helix</keyword>
<dbReference type="GO" id="GO:0003677">
    <property type="term" value="F:DNA binding"/>
    <property type="evidence" value="ECO:0007669"/>
    <property type="project" value="UniProtKB-KW"/>
</dbReference>
<feature type="transmembrane region" description="Helical" evidence="2">
    <location>
        <begin position="85"/>
        <end position="102"/>
    </location>
</feature>